<dbReference type="AlphaFoldDB" id="A0A9Q3CHZ1"/>
<comment type="caution">
    <text evidence="1">The sequence shown here is derived from an EMBL/GenBank/DDBJ whole genome shotgun (WGS) entry which is preliminary data.</text>
</comment>
<sequence length="243" mass="27358">MARGVPSQDALVRTPLWSMMMKAFPSGNGHQDPKQADRNNSRKLAWCPQVLTCPPPLLGHHPIMTSLSNKRKVIIWPTKHGDGKRKFELGPIVTITKPTKSAKTRGSHSLYALRAKSAETYSKPKWHPMVRGLILQLPPPAPKNQTASSLLAPSSPQSENEAFQEFTNLKPTFVIPRAIVHKSINQILLEHCHLLQIIPFMDETHLNEMHQEFWEELNSICGQALEAYPKEDITGIVSRFLVK</sequence>
<organism evidence="1 2">
    <name type="scientific">Austropuccinia psidii MF-1</name>
    <dbReference type="NCBI Taxonomy" id="1389203"/>
    <lineage>
        <taxon>Eukaryota</taxon>
        <taxon>Fungi</taxon>
        <taxon>Dikarya</taxon>
        <taxon>Basidiomycota</taxon>
        <taxon>Pucciniomycotina</taxon>
        <taxon>Pucciniomycetes</taxon>
        <taxon>Pucciniales</taxon>
        <taxon>Sphaerophragmiaceae</taxon>
        <taxon>Austropuccinia</taxon>
    </lineage>
</organism>
<protein>
    <submittedName>
        <fullName evidence="1">Uncharacterized protein</fullName>
    </submittedName>
</protein>
<evidence type="ECO:0000313" key="2">
    <source>
        <dbReference type="Proteomes" id="UP000765509"/>
    </source>
</evidence>
<accession>A0A9Q3CHZ1</accession>
<dbReference type="Proteomes" id="UP000765509">
    <property type="component" value="Unassembled WGS sequence"/>
</dbReference>
<name>A0A9Q3CHZ1_9BASI</name>
<reference evidence="1" key="1">
    <citation type="submission" date="2021-03" db="EMBL/GenBank/DDBJ databases">
        <title>Draft genome sequence of rust myrtle Austropuccinia psidii MF-1, a brazilian biotype.</title>
        <authorList>
            <person name="Quecine M.C."/>
            <person name="Pachon D.M.R."/>
            <person name="Bonatelli M.L."/>
            <person name="Correr F.H."/>
            <person name="Franceschini L.M."/>
            <person name="Leite T.F."/>
            <person name="Margarido G.R.A."/>
            <person name="Almeida C.A."/>
            <person name="Ferrarezi J.A."/>
            <person name="Labate C.A."/>
        </authorList>
    </citation>
    <scope>NUCLEOTIDE SEQUENCE</scope>
    <source>
        <strain evidence="1">MF-1</strain>
    </source>
</reference>
<evidence type="ECO:0000313" key="1">
    <source>
        <dbReference type="EMBL" id="MBW0485416.1"/>
    </source>
</evidence>
<gene>
    <name evidence="1" type="ORF">O181_025131</name>
</gene>
<proteinExistence type="predicted"/>
<keyword evidence="2" id="KW-1185">Reference proteome</keyword>
<dbReference type="EMBL" id="AVOT02008149">
    <property type="protein sequence ID" value="MBW0485416.1"/>
    <property type="molecule type" value="Genomic_DNA"/>
</dbReference>